<proteinExistence type="predicted"/>
<accession>A0ABU8BLT0</accession>
<protein>
    <submittedName>
        <fullName evidence="1">Uncharacterized protein</fullName>
    </submittedName>
</protein>
<organism evidence="1 2">
    <name type="scientific">Bradyrhizobium algeriense</name>
    <dbReference type="NCBI Taxonomy" id="634784"/>
    <lineage>
        <taxon>Bacteria</taxon>
        <taxon>Pseudomonadati</taxon>
        <taxon>Pseudomonadota</taxon>
        <taxon>Alphaproteobacteria</taxon>
        <taxon>Hyphomicrobiales</taxon>
        <taxon>Nitrobacteraceae</taxon>
        <taxon>Bradyrhizobium</taxon>
    </lineage>
</organism>
<gene>
    <name evidence="1" type="ORF">V1286_007044</name>
</gene>
<comment type="caution">
    <text evidence="1">The sequence shown here is derived from an EMBL/GenBank/DDBJ whole genome shotgun (WGS) entry which is preliminary data.</text>
</comment>
<keyword evidence="2" id="KW-1185">Reference proteome</keyword>
<dbReference type="Proteomes" id="UP001364224">
    <property type="component" value="Unassembled WGS sequence"/>
</dbReference>
<dbReference type="EMBL" id="JAZHRV010000001">
    <property type="protein sequence ID" value="MEH2559515.1"/>
    <property type="molecule type" value="Genomic_DNA"/>
</dbReference>
<name>A0ABU8BLT0_9BRAD</name>
<sequence length="110" mass="11949">MQTSDAMRREIAKLYPTVIASEAKQSMPRHKERMDCFASLAMTRIGRSVLDTPSSRGMTASLVAATSARSAPLALRMPNQQKTTSVNTAVTSFLYPLPTISPCRGRMVSG</sequence>
<evidence type="ECO:0000313" key="1">
    <source>
        <dbReference type="EMBL" id="MEH2559515.1"/>
    </source>
</evidence>
<reference evidence="1 2" key="1">
    <citation type="submission" date="2024-02" db="EMBL/GenBank/DDBJ databases">
        <title>Adaptive strategies in a cosmopolitan and abundant soil bacterium.</title>
        <authorList>
            <person name="Carini P."/>
        </authorList>
    </citation>
    <scope>NUCLEOTIDE SEQUENCE [LARGE SCALE GENOMIC DNA]</scope>
    <source>
        <strain evidence="1 2">AZCC 1608</strain>
    </source>
</reference>
<evidence type="ECO:0000313" key="2">
    <source>
        <dbReference type="Proteomes" id="UP001364224"/>
    </source>
</evidence>